<evidence type="ECO:0000259" key="2">
    <source>
        <dbReference type="Pfam" id="PF14261"/>
    </source>
</evidence>
<proteinExistence type="predicted"/>
<reference evidence="4" key="1">
    <citation type="submission" date="2017-05" db="EMBL/GenBank/DDBJ databases">
        <title>Physiological properties and genetic analysis related to exopolysaccharide production of fresh-water unicellular cyanobacterium Aphanothece sacrum, Suizenji Nori, that has been cultured as a food source in Japan.</title>
        <authorList>
            <person name="Kanesaki Y."/>
            <person name="Yoshikawa S."/>
            <person name="Ohki K."/>
        </authorList>
    </citation>
    <scope>NUCLEOTIDE SEQUENCE [LARGE SCALE GENOMIC DNA]</scope>
    <source>
        <strain evidence="4">FPU1</strain>
    </source>
</reference>
<dbReference type="InterPro" id="IPR012296">
    <property type="entry name" value="Nuclease_put_TT1808"/>
</dbReference>
<evidence type="ECO:0000259" key="1">
    <source>
        <dbReference type="Pfam" id="PF05685"/>
    </source>
</evidence>
<organism evidence="3 4">
    <name type="scientific">Aphanothece sacrum FPU1</name>
    <dbReference type="NCBI Taxonomy" id="1920663"/>
    <lineage>
        <taxon>Bacteria</taxon>
        <taxon>Bacillati</taxon>
        <taxon>Cyanobacteriota</taxon>
        <taxon>Cyanophyceae</taxon>
        <taxon>Oscillatoriophycideae</taxon>
        <taxon>Chroococcales</taxon>
        <taxon>Aphanothecaceae</taxon>
        <taxon>Aphanothece</taxon>
    </lineage>
</organism>
<feature type="domain" description="DUF4351" evidence="2">
    <location>
        <begin position="210"/>
        <end position="268"/>
    </location>
</feature>
<protein>
    <recommendedName>
        <fullName evidence="5">DUF4351 domain-containing protein</fullName>
    </recommendedName>
</protein>
<dbReference type="CDD" id="cd06260">
    <property type="entry name" value="DUF820-like"/>
    <property type="match status" value="1"/>
</dbReference>
<dbReference type="Pfam" id="PF14261">
    <property type="entry name" value="DUF4351"/>
    <property type="match status" value="1"/>
</dbReference>
<dbReference type="EMBL" id="BDQK01000001">
    <property type="protein sequence ID" value="GBF78652.1"/>
    <property type="molecule type" value="Genomic_DNA"/>
</dbReference>
<dbReference type="PANTHER" id="PTHR33352">
    <property type="entry name" value="SLR1095 PROTEIN"/>
    <property type="match status" value="1"/>
</dbReference>
<dbReference type="PANTHER" id="PTHR33352:SF3">
    <property type="entry name" value="SLR1612 PROTEIN"/>
    <property type="match status" value="1"/>
</dbReference>
<dbReference type="RefSeq" id="WP_124974227.1">
    <property type="nucleotide sequence ID" value="NZ_BDQK01000001.1"/>
</dbReference>
<dbReference type="InterPro" id="IPR025587">
    <property type="entry name" value="DUF4351"/>
</dbReference>
<evidence type="ECO:0000313" key="3">
    <source>
        <dbReference type="EMBL" id="GBF78652.1"/>
    </source>
</evidence>
<comment type="caution">
    <text evidence="3">The sequence shown here is derived from an EMBL/GenBank/DDBJ whole genome shotgun (WGS) entry which is preliminary data.</text>
</comment>
<sequence>MLLNYNPNHCLPSAEDLPDSDDTPVDNELQDLIPHLLQSILALIWSERQDWYFGVDMGIYYDPYQPAIVPDGFLSVGVPRIIDEDLRLSYVLWEEQKIPILALEVVSHKRRKEYTQKKDFYAQMGILYYVIYNPLRKRKLGLEVYQLNNGEYELLKGEPIWLSEIGIGIGRERGSYQGIEREWLYWYDQQGKRCLTPEEQIKRQGEERQKQGEMEGKQALILRQLHLKLGNIPLSTEQKVKELSSNNLDNLSLALFDFSDLDSLNQWLTEN</sequence>
<dbReference type="SUPFAM" id="SSF52980">
    <property type="entry name" value="Restriction endonuclease-like"/>
    <property type="match status" value="1"/>
</dbReference>
<keyword evidence="4" id="KW-1185">Reference proteome</keyword>
<accession>A0A401IBN0</accession>
<evidence type="ECO:0008006" key="5">
    <source>
        <dbReference type="Google" id="ProtNLM"/>
    </source>
</evidence>
<feature type="domain" description="Putative restriction endonuclease" evidence="1">
    <location>
        <begin position="36"/>
        <end position="156"/>
    </location>
</feature>
<dbReference type="AlphaFoldDB" id="A0A401IBN0"/>
<dbReference type="Gene3D" id="3.90.1570.10">
    <property type="entry name" value="tt1808, chain A"/>
    <property type="match status" value="1"/>
</dbReference>
<dbReference type="OrthoDB" id="428258at2"/>
<name>A0A401IBN0_APHSA</name>
<gene>
    <name evidence="3" type="ORF">AsFPU1_0041</name>
</gene>
<dbReference type="Pfam" id="PF05685">
    <property type="entry name" value="Uma2"/>
    <property type="match status" value="1"/>
</dbReference>
<dbReference type="InterPro" id="IPR008538">
    <property type="entry name" value="Uma2"/>
</dbReference>
<dbReference type="InterPro" id="IPR011335">
    <property type="entry name" value="Restrct_endonuc-II-like"/>
</dbReference>
<evidence type="ECO:0000313" key="4">
    <source>
        <dbReference type="Proteomes" id="UP000287247"/>
    </source>
</evidence>
<dbReference type="Proteomes" id="UP000287247">
    <property type="component" value="Unassembled WGS sequence"/>
</dbReference>